<evidence type="ECO:0008006" key="3">
    <source>
        <dbReference type="Google" id="ProtNLM"/>
    </source>
</evidence>
<evidence type="ECO:0000313" key="1">
    <source>
        <dbReference type="EMBL" id="MDR7097143.1"/>
    </source>
</evidence>
<dbReference type="InterPro" id="IPR009562">
    <property type="entry name" value="DUF1178"/>
</dbReference>
<sequence>MKVLNLQCANQHGFEGWFGSEDDYTSQLARGLVSCPLCGDVHIQKKLSAPRLNLRASRQDAEAPVASEVAMSNHGEGPDLAAMQARIMRALREVVANTEDVGERFASEARAMHHGEIEHRQIRGKASPQEALELMEEGIEVIALPSIPGVKETLQ</sequence>
<reference evidence="1 2" key="1">
    <citation type="submission" date="2023-07" db="EMBL/GenBank/DDBJ databases">
        <title>Sorghum-associated microbial communities from plants grown in Nebraska, USA.</title>
        <authorList>
            <person name="Schachtman D."/>
        </authorList>
    </citation>
    <scope>NUCLEOTIDE SEQUENCE [LARGE SCALE GENOMIC DNA]</scope>
    <source>
        <strain evidence="1 2">BE240</strain>
    </source>
</reference>
<dbReference type="Pfam" id="PF06676">
    <property type="entry name" value="DUF1178"/>
    <property type="match status" value="1"/>
</dbReference>
<name>A0ABU1VI38_9BURK</name>
<dbReference type="EMBL" id="JAVDWE010000019">
    <property type="protein sequence ID" value="MDR7097143.1"/>
    <property type="molecule type" value="Genomic_DNA"/>
</dbReference>
<dbReference type="Proteomes" id="UP001265550">
    <property type="component" value="Unassembled WGS sequence"/>
</dbReference>
<organism evidence="1 2">
    <name type="scientific">Hydrogenophaga laconesensis</name>
    <dbReference type="NCBI Taxonomy" id="1805971"/>
    <lineage>
        <taxon>Bacteria</taxon>
        <taxon>Pseudomonadati</taxon>
        <taxon>Pseudomonadota</taxon>
        <taxon>Betaproteobacteria</taxon>
        <taxon>Burkholderiales</taxon>
        <taxon>Comamonadaceae</taxon>
        <taxon>Hydrogenophaga</taxon>
    </lineage>
</organism>
<protein>
    <recommendedName>
        <fullName evidence="3">DUF1178 family protein</fullName>
    </recommendedName>
</protein>
<keyword evidence="2" id="KW-1185">Reference proteome</keyword>
<comment type="caution">
    <text evidence="1">The sequence shown here is derived from an EMBL/GenBank/DDBJ whole genome shotgun (WGS) entry which is preliminary data.</text>
</comment>
<dbReference type="PIRSF" id="PIRSF032131">
    <property type="entry name" value="UCP032131"/>
    <property type="match status" value="1"/>
</dbReference>
<accession>A0ABU1VI38</accession>
<dbReference type="RefSeq" id="WP_204735469.1">
    <property type="nucleotide sequence ID" value="NZ_JAVDWE010000019.1"/>
</dbReference>
<evidence type="ECO:0000313" key="2">
    <source>
        <dbReference type="Proteomes" id="UP001265550"/>
    </source>
</evidence>
<gene>
    <name evidence="1" type="ORF">J2X09_004916</name>
</gene>
<proteinExistence type="predicted"/>